<keyword evidence="1" id="KW-1133">Transmembrane helix</keyword>
<dbReference type="PATRIC" id="fig|1114972.6.peg.1872"/>
<dbReference type="RefSeq" id="WP_017261432.1">
    <property type="nucleotide sequence ID" value="NZ_AUAW01000031.1"/>
</dbReference>
<dbReference type="STRING" id="1114972.FD35_GL001835"/>
<evidence type="ECO:0008006" key="4">
    <source>
        <dbReference type="Google" id="ProtNLM"/>
    </source>
</evidence>
<feature type="transmembrane region" description="Helical" evidence="1">
    <location>
        <begin position="186"/>
        <end position="205"/>
    </location>
</feature>
<proteinExistence type="predicted"/>
<dbReference type="OrthoDB" id="2290207at2"/>
<keyword evidence="3" id="KW-1185">Reference proteome</keyword>
<dbReference type="Proteomes" id="UP000051999">
    <property type="component" value="Unassembled WGS sequence"/>
</dbReference>
<evidence type="ECO:0000256" key="1">
    <source>
        <dbReference type="SAM" id="Phobius"/>
    </source>
</evidence>
<sequence length="262" mass="29362">MSVRELGTMIWVEVTMQMKTDIKYLSSTVSEFILYTFAYLAVVIFGAVKGMNAFYHTNLGVVMILIGFMFWNMGVVAMDESTLFIETGARTGILETEIQSRFALWFIALVRSWVTDIYYFVYLLILSVITAFVISVPVLQLVKADVLVFVIAIISNVGMLGIGLLFGAGSLRFKRVGNWSSILQSAILFVANVAMPNYFGAQLLLPFGAGIEITRHLFLGQPVSLNLIGIYFGVNVIWFALGLVIFRHAMQKERRIGSFDRF</sequence>
<feature type="transmembrane region" description="Helical" evidence="1">
    <location>
        <begin position="121"/>
        <end position="140"/>
    </location>
</feature>
<feature type="transmembrane region" description="Helical" evidence="1">
    <location>
        <begin position="225"/>
        <end position="246"/>
    </location>
</feature>
<protein>
    <recommendedName>
        <fullName evidence="4">ABC-2 type transporter domain-containing protein</fullName>
    </recommendedName>
</protein>
<reference evidence="2 3" key="1">
    <citation type="journal article" date="2015" name="Genome Announc.">
        <title>Expanding the biotechnology potential of lactobacilli through comparative genomics of 213 strains and associated genera.</title>
        <authorList>
            <person name="Sun Z."/>
            <person name="Harris H.M."/>
            <person name="McCann A."/>
            <person name="Guo C."/>
            <person name="Argimon S."/>
            <person name="Zhang W."/>
            <person name="Yang X."/>
            <person name="Jeffery I.B."/>
            <person name="Cooney J.C."/>
            <person name="Kagawa T.F."/>
            <person name="Liu W."/>
            <person name="Song Y."/>
            <person name="Salvetti E."/>
            <person name="Wrobel A."/>
            <person name="Rasinkangas P."/>
            <person name="Parkhill J."/>
            <person name="Rea M.C."/>
            <person name="O'Sullivan O."/>
            <person name="Ritari J."/>
            <person name="Douillard F.P."/>
            <person name="Paul Ross R."/>
            <person name="Yang R."/>
            <person name="Briner A.E."/>
            <person name="Felis G.E."/>
            <person name="de Vos W.M."/>
            <person name="Barrangou R."/>
            <person name="Klaenhammer T.R."/>
            <person name="Caufield P.W."/>
            <person name="Cui Y."/>
            <person name="Zhang H."/>
            <person name="O'Toole P.W."/>
        </authorList>
    </citation>
    <scope>NUCLEOTIDE SEQUENCE [LARGE SCALE GENOMIC DNA]</scope>
    <source>
        <strain evidence="2 3">DSM 15814</strain>
    </source>
</reference>
<keyword evidence="1" id="KW-0812">Transmembrane</keyword>
<dbReference type="eggNOG" id="COG0842">
    <property type="taxonomic scope" value="Bacteria"/>
</dbReference>
<evidence type="ECO:0000313" key="3">
    <source>
        <dbReference type="Proteomes" id="UP000051999"/>
    </source>
</evidence>
<evidence type="ECO:0000313" key="2">
    <source>
        <dbReference type="EMBL" id="KRL52744.1"/>
    </source>
</evidence>
<keyword evidence="1" id="KW-0472">Membrane</keyword>
<organism evidence="2 3">
    <name type="scientific">Furfurilactobacillus rossiae DSM 15814</name>
    <dbReference type="NCBI Taxonomy" id="1114972"/>
    <lineage>
        <taxon>Bacteria</taxon>
        <taxon>Bacillati</taxon>
        <taxon>Bacillota</taxon>
        <taxon>Bacilli</taxon>
        <taxon>Lactobacillales</taxon>
        <taxon>Lactobacillaceae</taxon>
        <taxon>Furfurilactobacillus</taxon>
    </lineage>
</organism>
<accession>A0A0R1RH64</accession>
<comment type="caution">
    <text evidence="2">The sequence shown here is derived from an EMBL/GenBank/DDBJ whole genome shotgun (WGS) entry which is preliminary data.</text>
</comment>
<gene>
    <name evidence="2" type="ORF">FD35_GL001835</name>
</gene>
<dbReference type="AlphaFoldDB" id="A0A0R1RH64"/>
<feature type="transmembrane region" description="Helical" evidence="1">
    <location>
        <begin position="32"/>
        <end position="48"/>
    </location>
</feature>
<feature type="transmembrane region" description="Helical" evidence="1">
    <location>
        <begin position="146"/>
        <end position="166"/>
    </location>
</feature>
<dbReference type="EMBL" id="AZFF01000032">
    <property type="protein sequence ID" value="KRL52744.1"/>
    <property type="molecule type" value="Genomic_DNA"/>
</dbReference>
<name>A0A0R1RH64_9LACO</name>
<feature type="transmembrane region" description="Helical" evidence="1">
    <location>
        <begin position="60"/>
        <end position="78"/>
    </location>
</feature>